<name>A0A0M3Q996_9CORY</name>
<gene>
    <name evidence="1" type="ORF">CDES_04050</name>
</gene>
<dbReference type="EMBL" id="CP009220">
    <property type="protein sequence ID" value="ALC05259.1"/>
    <property type="molecule type" value="Genomic_DNA"/>
</dbReference>
<keyword evidence="2" id="KW-1185">Reference proteome</keyword>
<dbReference type="Proteomes" id="UP000068067">
    <property type="component" value="Chromosome"/>
</dbReference>
<sequence>MEYEGRNQHLAQSCGHTREELLAPLGLCLKEGVDIVKHLIASDWSNAGNPIARVYKSERRELIAVLADYFRYFSFVVGS</sequence>
<accession>A0A0M3Q996</accession>
<dbReference type="PATRIC" id="fig|931089.4.peg.820"/>
<organism evidence="1 2">
    <name type="scientific">Corynebacterium deserti GIMN1.010</name>
    <dbReference type="NCBI Taxonomy" id="931089"/>
    <lineage>
        <taxon>Bacteria</taxon>
        <taxon>Bacillati</taxon>
        <taxon>Actinomycetota</taxon>
        <taxon>Actinomycetes</taxon>
        <taxon>Mycobacteriales</taxon>
        <taxon>Corynebacteriaceae</taxon>
        <taxon>Corynebacterium</taxon>
    </lineage>
</organism>
<protein>
    <submittedName>
        <fullName evidence="1">Uncharacterized protein</fullName>
    </submittedName>
</protein>
<reference evidence="1 2" key="1">
    <citation type="submission" date="2014-08" db="EMBL/GenBank/DDBJ databases">
        <title>Complete genome sequence of Corynebacterium deserti GIMN1.010 (=DSM 45689), isolated from desert sand in western China.</title>
        <authorList>
            <person name="Ruckert C."/>
            <person name="Albersmeier A."/>
            <person name="Kalinowski J."/>
        </authorList>
    </citation>
    <scope>NUCLEOTIDE SEQUENCE [LARGE SCALE GENOMIC DNA]</scope>
    <source>
        <strain evidence="1 2">GIMN1.010</strain>
    </source>
</reference>
<evidence type="ECO:0000313" key="2">
    <source>
        <dbReference type="Proteomes" id="UP000068067"/>
    </source>
</evidence>
<dbReference type="AlphaFoldDB" id="A0A0M3Q996"/>
<evidence type="ECO:0000313" key="1">
    <source>
        <dbReference type="EMBL" id="ALC05259.1"/>
    </source>
</evidence>
<dbReference type="KEGG" id="cdx:CDES_04050"/>
<proteinExistence type="predicted"/>